<accession>A0A1F4U7N9</accession>
<evidence type="ECO:0000259" key="2">
    <source>
        <dbReference type="Pfam" id="PF25973"/>
    </source>
</evidence>
<dbReference type="GO" id="GO:1990281">
    <property type="term" value="C:efflux pump complex"/>
    <property type="evidence" value="ECO:0007669"/>
    <property type="project" value="TreeGrafter"/>
</dbReference>
<gene>
    <name evidence="4" type="ORF">A2438_01300</name>
</gene>
<proteinExistence type="predicted"/>
<evidence type="ECO:0000313" key="5">
    <source>
        <dbReference type="Proteomes" id="UP000179242"/>
    </source>
</evidence>
<evidence type="ECO:0000313" key="4">
    <source>
        <dbReference type="EMBL" id="OGC40912.1"/>
    </source>
</evidence>
<dbReference type="InterPro" id="IPR058649">
    <property type="entry name" value="CzcB_C"/>
</dbReference>
<feature type="domain" description="CzcB-like C-terminal circularly permuted SH3-like" evidence="3">
    <location>
        <begin position="239"/>
        <end position="298"/>
    </location>
</feature>
<protein>
    <recommendedName>
        <fullName evidence="6">RND transporter</fullName>
    </recommendedName>
</protein>
<dbReference type="GO" id="GO:0015562">
    <property type="term" value="F:efflux transmembrane transporter activity"/>
    <property type="evidence" value="ECO:0007669"/>
    <property type="project" value="TreeGrafter"/>
</dbReference>
<dbReference type="Gene3D" id="2.40.50.100">
    <property type="match status" value="1"/>
</dbReference>
<name>A0A1F4U7N9_UNCSA</name>
<evidence type="ECO:0000256" key="1">
    <source>
        <dbReference type="SAM" id="SignalP"/>
    </source>
</evidence>
<dbReference type="PROSITE" id="PS51257">
    <property type="entry name" value="PROKAR_LIPOPROTEIN"/>
    <property type="match status" value="1"/>
</dbReference>
<feature type="signal peptide" evidence="1">
    <location>
        <begin position="1"/>
        <end position="23"/>
    </location>
</feature>
<comment type="caution">
    <text evidence="4">The sequence shown here is derived from an EMBL/GenBank/DDBJ whole genome shotgun (WGS) entry which is preliminary data.</text>
</comment>
<dbReference type="Pfam" id="PF25975">
    <property type="entry name" value="CzcB_C"/>
    <property type="match status" value="1"/>
</dbReference>
<organism evidence="4 5">
    <name type="scientific">candidate division WOR-1 bacterium RIFOXYC2_FULL_46_14</name>
    <dbReference type="NCBI Taxonomy" id="1802587"/>
    <lineage>
        <taxon>Bacteria</taxon>
        <taxon>Bacillati</taxon>
        <taxon>Saganbacteria</taxon>
    </lineage>
</organism>
<dbReference type="PANTHER" id="PTHR30469">
    <property type="entry name" value="MULTIDRUG RESISTANCE PROTEIN MDTA"/>
    <property type="match status" value="1"/>
</dbReference>
<dbReference type="Proteomes" id="UP000179242">
    <property type="component" value="Unassembled WGS sequence"/>
</dbReference>
<evidence type="ECO:0008006" key="6">
    <source>
        <dbReference type="Google" id="ProtNLM"/>
    </source>
</evidence>
<dbReference type="AlphaFoldDB" id="A0A1F4U7N9"/>
<dbReference type="PANTHER" id="PTHR30469:SF33">
    <property type="entry name" value="SLR1207 PROTEIN"/>
    <property type="match status" value="1"/>
</dbReference>
<dbReference type="InterPro" id="IPR058647">
    <property type="entry name" value="BSH_CzcB-like"/>
</dbReference>
<dbReference type="EMBL" id="MEUJ01000002">
    <property type="protein sequence ID" value="OGC40912.1"/>
    <property type="molecule type" value="Genomic_DNA"/>
</dbReference>
<keyword evidence="1" id="KW-0732">Signal</keyword>
<evidence type="ECO:0000259" key="3">
    <source>
        <dbReference type="Pfam" id="PF25975"/>
    </source>
</evidence>
<sequence length="317" mass="35041">MKQVLSIKYKVLTILVLSTVALSCAPKKGEKYETVKIERGSINSVISATGIVEPHNRLEIKPSVAGRIESVLVEEGEKVKKGQILAWMSSTERATLLDAARAQGEEEMKYWEELYRPTPITAPLNGFIIKRDAEPGQSVTQNDASLTMADRLMVKAQVDETDIGKIKIGQAAYVILDSYPDKKVSAKVNQIAYESTLVNNVNLYEIDVLPKTIPRFFRSGMSATVNFELERKENILILPGKAVRKRNGNAFVFTRKDNGSTPQQLEVSTGIEGQDLIEIISGLKEGAEVIIPNAALLKTVSQNSRRGPIRNPFSKQN</sequence>
<reference evidence="4 5" key="1">
    <citation type="journal article" date="2016" name="Nat. Commun.">
        <title>Thousands of microbial genomes shed light on interconnected biogeochemical processes in an aquifer system.</title>
        <authorList>
            <person name="Anantharaman K."/>
            <person name="Brown C.T."/>
            <person name="Hug L.A."/>
            <person name="Sharon I."/>
            <person name="Castelle C.J."/>
            <person name="Probst A.J."/>
            <person name="Thomas B.C."/>
            <person name="Singh A."/>
            <person name="Wilkins M.J."/>
            <person name="Karaoz U."/>
            <person name="Brodie E.L."/>
            <person name="Williams K.H."/>
            <person name="Hubbard S.S."/>
            <person name="Banfield J.F."/>
        </authorList>
    </citation>
    <scope>NUCLEOTIDE SEQUENCE [LARGE SCALE GENOMIC DNA]</scope>
</reference>
<dbReference type="Gene3D" id="2.40.30.170">
    <property type="match status" value="1"/>
</dbReference>
<dbReference type="Gene3D" id="2.40.420.20">
    <property type="match status" value="1"/>
</dbReference>
<feature type="chain" id="PRO_5009514793" description="RND transporter" evidence="1">
    <location>
        <begin position="24"/>
        <end position="317"/>
    </location>
</feature>
<feature type="domain" description="CzcB-like barrel-sandwich hybrid" evidence="2">
    <location>
        <begin position="59"/>
        <end position="150"/>
    </location>
</feature>
<dbReference type="SUPFAM" id="SSF111369">
    <property type="entry name" value="HlyD-like secretion proteins"/>
    <property type="match status" value="1"/>
</dbReference>
<dbReference type="Pfam" id="PF25973">
    <property type="entry name" value="BSH_CzcB"/>
    <property type="match status" value="1"/>
</dbReference>